<evidence type="ECO:0000256" key="2">
    <source>
        <dbReference type="ARBA" id="ARBA00023125"/>
    </source>
</evidence>
<dbReference type="VEuPathDB" id="VectorBase:LOC119170843"/>
<dbReference type="Gene3D" id="1.10.10.60">
    <property type="entry name" value="Homeodomain-like"/>
    <property type="match status" value="2"/>
</dbReference>
<dbReference type="AlphaFoldDB" id="A0A9J6DWM6"/>
<keyword evidence="2" id="KW-0238">DNA-binding</keyword>
<proteinExistence type="predicted"/>
<dbReference type="Proteomes" id="UP000821866">
    <property type="component" value="Unassembled WGS sequence"/>
</dbReference>
<dbReference type="PANTHER" id="PTHR19303:SF71">
    <property type="entry name" value="ZINC FINGER PHD-TYPE DOMAIN-CONTAINING PROTEIN"/>
    <property type="match status" value="1"/>
</dbReference>
<dbReference type="EMBL" id="JABSTU010000007">
    <property type="protein sequence ID" value="KAH8026659.1"/>
    <property type="molecule type" value="Genomic_DNA"/>
</dbReference>
<dbReference type="SUPFAM" id="SSF46689">
    <property type="entry name" value="Homeodomain-like"/>
    <property type="match status" value="1"/>
</dbReference>
<dbReference type="InterPro" id="IPR050863">
    <property type="entry name" value="CenT-Element_Derived"/>
</dbReference>
<reference evidence="4" key="1">
    <citation type="journal article" date="2020" name="Cell">
        <title>Large-Scale Comparative Analyses of Tick Genomes Elucidate Their Genetic Diversity and Vector Capacities.</title>
        <authorList>
            <consortium name="Tick Genome and Microbiome Consortium (TIGMIC)"/>
            <person name="Jia N."/>
            <person name="Wang J."/>
            <person name="Shi W."/>
            <person name="Du L."/>
            <person name="Sun Y."/>
            <person name="Zhan W."/>
            <person name="Jiang J.F."/>
            <person name="Wang Q."/>
            <person name="Zhang B."/>
            <person name="Ji P."/>
            <person name="Bell-Sakyi L."/>
            <person name="Cui X.M."/>
            <person name="Yuan T.T."/>
            <person name="Jiang B.G."/>
            <person name="Yang W.F."/>
            <person name="Lam T.T."/>
            <person name="Chang Q.C."/>
            <person name="Ding S.J."/>
            <person name="Wang X.J."/>
            <person name="Zhu J.G."/>
            <person name="Ruan X.D."/>
            <person name="Zhao L."/>
            <person name="Wei J.T."/>
            <person name="Ye R.Z."/>
            <person name="Que T.C."/>
            <person name="Du C.H."/>
            <person name="Zhou Y.H."/>
            <person name="Cheng J.X."/>
            <person name="Dai P.F."/>
            <person name="Guo W.B."/>
            <person name="Han X.H."/>
            <person name="Huang E.J."/>
            <person name="Li L.F."/>
            <person name="Wei W."/>
            <person name="Gao Y.C."/>
            <person name="Liu J.Z."/>
            <person name="Shao H.Z."/>
            <person name="Wang X."/>
            <person name="Wang C.C."/>
            <person name="Yang T.C."/>
            <person name="Huo Q.B."/>
            <person name="Li W."/>
            <person name="Chen H.Y."/>
            <person name="Chen S.E."/>
            <person name="Zhou L.G."/>
            <person name="Ni X.B."/>
            <person name="Tian J.H."/>
            <person name="Sheng Y."/>
            <person name="Liu T."/>
            <person name="Pan Y.S."/>
            <person name="Xia L.Y."/>
            <person name="Li J."/>
            <person name="Zhao F."/>
            <person name="Cao W.C."/>
        </authorList>
    </citation>
    <scope>NUCLEOTIDE SEQUENCE</scope>
    <source>
        <strain evidence="4">Rmic-2018</strain>
    </source>
</reference>
<dbReference type="PANTHER" id="PTHR19303">
    <property type="entry name" value="TRANSPOSON"/>
    <property type="match status" value="1"/>
</dbReference>
<dbReference type="PROSITE" id="PS51253">
    <property type="entry name" value="HTH_CENPB"/>
    <property type="match status" value="1"/>
</dbReference>
<dbReference type="GO" id="GO:0003677">
    <property type="term" value="F:DNA binding"/>
    <property type="evidence" value="ECO:0007669"/>
    <property type="project" value="UniProtKB-KW"/>
</dbReference>
<keyword evidence="5" id="KW-1185">Reference proteome</keyword>
<dbReference type="SMART" id="SM00674">
    <property type="entry name" value="CENPB"/>
    <property type="match status" value="1"/>
</dbReference>
<organism evidence="4 5">
    <name type="scientific">Rhipicephalus microplus</name>
    <name type="common">Cattle tick</name>
    <name type="synonym">Boophilus microplus</name>
    <dbReference type="NCBI Taxonomy" id="6941"/>
    <lineage>
        <taxon>Eukaryota</taxon>
        <taxon>Metazoa</taxon>
        <taxon>Ecdysozoa</taxon>
        <taxon>Arthropoda</taxon>
        <taxon>Chelicerata</taxon>
        <taxon>Arachnida</taxon>
        <taxon>Acari</taxon>
        <taxon>Parasitiformes</taxon>
        <taxon>Ixodida</taxon>
        <taxon>Ixodoidea</taxon>
        <taxon>Ixodidae</taxon>
        <taxon>Rhipicephalinae</taxon>
        <taxon>Rhipicephalus</taxon>
        <taxon>Boophilus</taxon>
    </lineage>
</organism>
<reference evidence="4" key="2">
    <citation type="submission" date="2021-09" db="EMBL/GenBank/DDBJ databases">
        <authorList>
            <person name="Jia N."/>
            <person name="Wang J."/>
            <person name="Shi W."/>
            <person name="Du L."/>
            <person name="Sun Y."/>
            <person name="Zhan W."/>
            <person name="Jiang J."/>
            <person name="Wang Q."/>
            <person name="Zhang B."/>
            <person name="Ji P."/>
            <person name="Sakyi L.B."/>
            <person name="Cui X."/>
            <person name="Yuan T."/>
            <person name="Jiang B."/>
            <person name="Yang W."/>
            <person name="Lam T.T.-Y."/>
            <person name="Chang Q."/>
            <person name="Ding S."/>
            <person name="Wang X."/>
            <person name="Zhu J."/>
            <person name="Ruan X."/>
            <person name="Zhao L."/>
            <person name="Wei J."/>
            <person name="Que T."/>
            <person name="Du C."/>
            <person name="Cheng J."/>
            <person name="Dai P."/>
            <person name="Han X."/>
            <person name="Huang E."/>
            <person name="Gao Y."/>
            <person name="Liu J."/>
            <person name="Shao H."/>
            <person name="Ye R."/>
            <person name="Li L."/>
            <person name="Wei W."/>
            <person name="Wang X."/>
            <person name="Wang C."/>
            <person name="Huo Q."/>
            <person name="Li W."/>
            <person name="Guo W."/>
            <person name="Chen H."/>
            <person name="Chen S."/>
            <person name="Zhou L."/>
            <person name="Zhou L."/>
            <person name="Ni X."/>
            <person name="Tian J."/>
            <person name="Zhou Y."/>
            <person name="Sheng Y."/>
            <person name="Liu T."/>
            <person name="Pan Y."/>
            <person name="Xia L."/>
            <person name="Li J."/>
            <person name="Zhao F."/>
            <person name="Cao W."/>
        </authorList>
    </citation>
    <scope>NUCLEOTIDE SEQUENCE</scope>
    <source>
        <strain evidence="4">Rmic-2018</strain>
        <tissue evidence="4">Larvae</tissue>
    </source>
</reference>
<gene>
    <name evidence="4" type="ORF">HPB51_023677</name>
</gene>
<evidence type="ECO:0000313" key="4">
    <source>
        <dbReference type="EMBL" id="KAH8026659.1"/>
    </source>
</evidence>
<dbReference type="GO" id="GO:0005634">
    <property type="term" value="C:nucleus"/>
    <property type="evidence" value="ECO:0007669"/>
    <property type="project" value="UniProtKB-SubCell"/>
</dbReference>
<dbReference type="InterPro" id="IPR006600">
    <property type="entry name" value="HTH_CenpB_DNA-bd_dom"/>
</dbReference>
<accession>A0A9J6DWM6</accession>
<sequence>MNQRHVCGAASPRSQWLKYSEPTSGRQTWVQHMLSQWAEGGPSSSSTPGSNTPSSRDWRTLMSSCLLVRLEEFSMQQFSAGRLHFGTRGKQLNSYTAGCKLKVIEFALEHGIRAAGRKFDVDEKCVRRWCAQKKALQNTNIKKRAFRGKQCKYPDLEEELLRYVTEVRNDGFSLTTDMLCMKALALARAKNIPAGDFKAGAGWVRRFLKRKGLSFRRRTTLCQRLPEDYTDKVCMAGRSQRRPFLASEGATVLLPGEALHLELTHYYARPSPATTPVTANGHVRSPGSGKGSIASSLAGSSVPEPHLFAYLGPTALRLDLATVLWGHAFLHSVHKCTAHLSCANGASPLAVRVEMILPKVAVPQFERERPLWPEEHSSGGGESRELQLGCSRAVATNWRPADRGACLEALGRGPLFFETTSFPWRPDGGGASPDPPPVHPCFLQGQQQRSNGGCLLLIHFLE</sequence>
<feature type="domain" description="HTH CENPB-type" evidence="3">
    <location>
        <begin position="144"/>
        <end position="217"/>
    </location>
</feature>
<dbReference type="Pfam" id="PF03221">
    <property type="entry name" value="HTH_Tnp_Tc5"/>
    <property type="match status" value="1"/>
</dbReference>
<protein>
    <recommendedName>
        <fullName evidence="3">HTH CENPB-type domain-containing protein</fullName>
    </recommendedName>
</protein>
<dbReference type="InterPro" id="IPR009057">
    <property type="entry name" value="Homeodomain-like_sf"/>
</dbReference>
<name>A0A9J6DWM6_RHIMP</name>
<comment type="subcellular location">
    <subcellularLocation>
        <location evidence="1">Nucleus</location>
    </subcellularLocation>
</comment>
<dbReference type="Pfam" id="PF09607">
    <property type="entry name" value="BrkDBD"/>
    <property type="match status" value="1"/>
</dbReference>
<comment type="caution">
    <text evidence="4">The sequence shown here is derived from an EMBL/GenBank/DDBJ whole genome shotgun (WGS) entry which is preliminary data.</text>
</comment>
<dbReference type="InterPro" id="IPR018586">
    <property type="entry name" value="Brinker_DNA-bd"/>
</dbReference>
<evidence type="ECO:0000313" key="5">
    <source>
        <dbReference type="Proteomes" id="UP000821866"/>
    </source>
</evidence>
<evidence type="ECO:0000256" key="1">
    <source>
        <dbReference type="ARBA" id="ARBA00004123"/>
    </source>
</evidence>
<evidence type="ECO:0000259" key="3">
    <source>
        <dbReference type="PROSITE" id="PS51253"/>
    </source>
</evidence>